<name>A0ABY7BWZ7_9HYPH</name>
<evidence type="ECO:0000313" key="2">
    <source>
        <dbReference type="Proteomes" id="UP001164020"/>
    </source>
</evidence>
<dbReference type="InterPro" id="IPR005500">
    <property type="entry name" value="DUF309"/>
</dbReference>
<dbReference type="Gene3D" id="1.10.3450.10">
    <property type="entry name" value="TTHA0068-like"/>
    <property type="match status" value="1"/>
</dbReference>
<reference evidence="1" key="1">
    <citation type="submission" date="2022-12" db="EMBL/GenBank/DDBJ databases">
        <title>Jiella pelagia sp. nov., isolated from phosphonate enriched culture of Northwest Pacific surface seawater.</title>
        <authorList>
            <person name="Shin D.Y."/>
            <person name="Hwang C.Y."/>
        </authorList>
    </citation>
    <scope>NUCLEOTIDE SEQUENCE</scope>
    <source>
        <strain evidence="1">HL-NP1</strain>
    </source>
</reference>
<protein>
    <submittedName>
        <fullName evidence="1">DUF309 domain-containing protein</fullName>
    </submittedName>
</protein>
<evidence type="ECO:0000313" key="1">
    <source>
        <dbReference type="EMBL" id="WAP67249.1"/>
    </source>
</evidence>
<dbReference type="Proteomes" id="UP001164020">
    <property type="component" value="Chromosome"/>
</dbReference>
<dbReference type="RefSeq" id="WP_268879701.1">
    <property type="nucleotide sequence ID" value="NZ_CP114029.1"/>
</dbReference>
<organism evidence="1 2">
    <name type="scientific">Jiella pelagia</name>
    <dbReference type="NCBI Taxonomy" id="2986949"/>
    <lineage>
        <taxon>Bacteria</taxon>
        <taxon>Pseudomonadati</taxon>
        <taxon>Pseudomonadota</taxon>
        <taxon>Alphaproteobacteria</taxon>
        <taxon>Hyphomicrobiales</taxon>
        <taxon>Aurantimonadaceae</taxon>
        <taxon>Jiella</taxon>
    </lineage>
</organism>
<dbReference type="SUPFAM" id="SSF140663">
    <property type="entry name" value="TTHA0068-like"/>
    <property type="match status" value="1"/>
</dbReference>
<dbReference type="EMBL" id="CP114029">
    <property type="protein sequence ID" value="WAP67249.1"/>
    <property type="molecule type" value="Genomic_DNA"/>
</dbReference>
<dbReference type="Pfam" id="PF03745">
    <property type="entry name" value="DUF309"/>
    <property type="match status" value="1"/>
</dbReference>
<proteinExistence type="predicted"/>
<dbReference type="InterPro" id="IPR023203">
    <property type="entry name" value="TTHA0068_sf"/>
</dbReference>
<keyword evidence="2" id="KW-1185">Reference proteome</keyword>
<accession>A0ABY7BWZ7</accession>
<gene>
    <name evidence="1" type="ORF">OH818_16880</name>
</gene>
<sequence length="199" mass="21909">MAPGIVHQLVVPDGRGRFTPMMLSSGPRPRLLPDRTFPPYAYLPGQFPHPLRHPEGHSYGAEPHAAVRVDAALESEEFRWGVDLFNFGYYWEAHEAWEGLWQASREAPEQRTFLHALILLSAAGVKLREGKGVPALRHARRAARLLRALQHQRDFEAAIGMPPEGLADRAEADALAGACLHASISPVPSAAFAFTIVPD</sequence>